<name>A0A6I9WG29_9HYME</name>
<evidence type="ECO:0000256" key="7">
    <source>
        <dbReference type="ARBA" id="ARBA00023283"/>
    </source>
</evidence>
<keyword evidence="5 9" id="KW-0732">Signal</keyword>
<dbReference type="InterPro" id="IPR010475">
    <property type="entry name" value="AKH/RPCH_hormone"/>
</dbReference>
<evidence type="ECO:0000313" key="10">
    <source>
        <dbReference type="Proteomes" id="UP000504615"/>
    </source>
</evidence>
<evidence type="ECO:0000256" key="3">
    <source>
        <dbReference type="ARBA" id="ARBA00022525"/>
    </source>
</evidence>
<dbReference type="GO" id="GO:0005576">
    <property type="term" value="C:extracellular region"/>
    <property type="evidence" value="ECO:0007669"/>
    <property type="project" value="UniProtKB-SubCell"/>
</dbReference>
<dbReference type="OrthoDB" id="6159864at2759"/>
<proteinExistence type="inferred from homology"/>
<feature type="signal peptide" evidence="9">
    <location>
        <begin position="1"/>
        <end position="25"/>
    </location>
</feature>
<sequence>MICKMSVSLLAIAFLFLIFVSDSKAQLNFSTGWSQGKRGQDVRIKSNSIDCSSQSALEQLLKLYSFIQIEAQKILDCQVLNK</sequence>
<evidence type="ECO:0000256" key="1">
    <source>
        <dbReference type="ARBA" id="ARBA00004613"/>
    </source>
</evidence>
<comment type="subcellular location">
    <subcellularLocation>
        <location evidence="1">Secreted</location>
    </subcellularLocation>
</comment>
<evidence type="ECO:0000256" key="8">
    <source>
        <dbReference type="ARBA" id="ARBA00023320"/>
    </source>
</evidence>
<keyword evidence="4" id="KW-0372">Hormone</keyword>
<evidence type="ECO:0000256" key="2">
    <source>
        <dbReference type="ARBA" id="ARBA00006145"/>
    </source>
</evidence>
<dbReference type="KEGG" id="pbar:105430023"/>
<evidence type="ECO:0000256" key="5">
    <source>
        <dbReference type="ARBA" id="ARBA00022729"/>
    </source>
</evidence>
<reference evidence="11" key="1">
    <citation type="submission" date="2025-08" db="UniProtKB">
        <authorList>
            <consortium name="RefSeq"/>
        </authorList>
    </citation>
    <scope>IDENTIFICATION</scope>
</reference>
<protein>
    <submittedName>
        <fullName evidence="11">Hypertrehalosaemic prohormone-like</fullName>
    </submittedName>
</protein>
<keyword evidence="10" id="KW-1185">Reference proteome</keyword>
<evidence type="ECO:0000256" key="6">
    <source>
        <dbReference type="ARBA" id="ARBA00022815"/>
    </source>
</evidence>
<comment type="similarity">
    <text evidence="2">Belongs to the AKH/HRTH/RPCH family.</text>
</comment>
<dbReference type="InterPro" id="IPR002047">
    <property type="entry name" value="Adipokinetic_hormone_CS"/>
</dbReference>
<evidence type="ECO:0000256" key="4">
    <source>
        <dbReference type="ARBA" id="ARBA00022702"/>
    </source>
</evidence>
<keyword evidence="6" id="KW-0027">Amidation</keyword>
<dbReference type="GO" id="GO:0005179">
    <property type="term" value="F:hormone activity"/>
    <property type="evidence" value="ECO:0007669"/>
    <property type="project" value="UniProtKB-KW"/>
</dbReference>
<gene>
    <name evidence="11" type="primary">LOC105430023</name>
</gene>
<dbReference type="AlphaFoldDB" id="A0A6I9WG29"/>
<feature type="chain" id="PRO_5026938370" evidence="9">
    <location>
        <begin position="26"/>
        <end position="82"/>
    </location>
</feature>
<keyword evidence="3" id="KW-0964">Secreted</keyword>
<dbReference type="PROSITE" id="PS00256">
    <property type="entry name" value="AKH"/>
    <property type="match status" value="1"/>
</dbReference>
<dbReference type="GeneID" id="105430023"/>
<keyword evidence="7" id="KW-0873">Pyrrolidone carboxylic acid</keyword>
<dbReference type="RefSeq" id="XP_011641634.1">
    <property type="nucleotide sequence ID" value="XM_011643332.1"/>
</dbReference>
<evidence type="ECO:0000256" key="9">
    <source>
        <dbReference type="SAM" id="SignalP"/>
    </source>
</evidence>
<dbReference type="GO" id="GO:0007218">
    <property type="term" value="P:neuropeptide signaling pathway"/>
    <property type="evidence" value="ECO:0007669"/>
    <property type="project" value="UniProtKB-KW"/>
</dbReference>
<accession>A0A6I9WG29</accession>
<dbReference type="Pfam" id="PF06377">
    <property type="entry name" value="Adipokin_hormo"/>
    <property type="match status" value="1"/>
</dbReference>
<dbReference type="Proteomes" id="UP000504615">
    <property type="component" value="Unplaced"/>
</dbReference>
<organism evidence="10 11">
    <name type="scientific">Pogonomyrmex barbatus</name>
    <name type="common">red harvester ant</name>
    <dbReference type="NCBI Taxonomy" id="144034"/>
    <lineage>
        <taxon>Eukaryota</taxon>
        <taxon>Metazoa</taxon>
        <taxon>Ecdysozoa</taxon>
        <taxon>Arthropoda</taxon>
        <taxon>Hexapoda</taxon>
        <taxon>Insecta</taxon>
        <taxon>Pterygota</taxon>
        <taxon>Neoptera</taxon>
        <taxon>Endopterygota</taxon>
        <taxon>Hymenoptera</taxon>
        <taxon>Apocrita</taxon>
        <taxon>Aculeata</taxon>
        <taxon>Formicoidea</taxon>
        <taxon>Formicidae</taxon>
        <taxon>Myrmicinae</taxon>
        <taxon>Pogonomyrmex</taxon>
    </lineage>
</organism>
<evidence type="ECO:0000313" key="11">
    <source>
        <dbReference type="RefSeq" id="XP_011641634.1"/>
    </source>
</evidence>
<keyword evidence="8" id="KW-0527">Neuropeptide</keyword>